<feature type="region of interest" description="Disordered" evidence="1">
    <location>
        <begin position="103"/>
        <end position="142"/>
    </location>
</feature>
<sequence>VMWRLKAVAFAFVAAYFVNLVSTTSIRPPCKPCNPCDPDSFCNPNEEFNNCSNALCRHQLCSQKDDPIGCPSVVYCLRACVCKKGYLRDDNTGKCIPEKKCEKKVPPKEEPPQEEPPEEEPPTKPKPVPTKPKPQPWRPSYASATATATGGYAAAAATAYS</sequence>
<dbReference type="InterPro" id="IPR036084">
    <property type="entry name" value="Ser_inhib-like_sf"/>
</dbReference>
<keyword evidence="2" id="KW-0732">Signal</keyword>
<evidence type="ECO:0000256" key="1">
    <source>
        <dbReference type="SAM" id="MobiDB-lite"/>
    </source>
</evidence>
<dbReference type="SUPFAM" id="SSF57567">
    <property type="entry name" value="Serine protease inhibitors"/>
    <property type="match status" value="1"/>
</dbReference>
<dbReference type="EMBL" id="GDQN01010462">
    <property type="protein sequence ID" value="JAT80592.1"/>
    <property type="molecule type" value="Transcribed_RNA"/>
</dbReference>
<feature type="compositionally biased region" description="Pro residues" evidence="1">
    <location>
        <begin position="124"/>
        <end position="137"/>
    </location>
</feature>
<dbReference type="CDD" id="cd19941">
    <property type="entry name" value="TIL"/>
    <property type="match status" value="1"/>
</dbReference>
<protein>
    <recommendedName>
        <fullName evidence="3">TIL domain-containing protein</fullName>
    </recommendedName>
</protein>
<gene>
    <name evidence="4" type="ORF">g.14499</name>
</gene>
<feature type="chain" id="PRO_5009115082" description="TIL domain-containing protein" evidence="2">
    <location>
        <begin position="24"/>
        <end position="161"/>
    </location>
</feature>
<proteinExistence type="predicted"/>
<dbReference type="Pfam" id="PF01826">
    <property type="entry name" value="TIL"/>
    <property type="match status" value="1"/>
</dbReference>
<evidence type="ECO:0000256" key="2">
    <source>
        <dbReference type="SAM" id="SignalP"/>
    </source>
</evidence>
<feature type="non-terminal residue" evidence="4">
    <location>
        <position position="1"/>
    </location>
</feature>
<dbReference type="InterPro" id="IPR002919">
    <property type="entry name" value="TIL_dom"/>
</dbReference>
<accession>A0A1E1W0X6</accession>
<evidence type="ECO:0000313" key="4">
    <source>
        <dbReference type="EMBL" id="JAT80592.1"/>
    </source>
</evidence>
<feature type="signal peptide" evidence="2">
    <location>
        <begin position="1"/>
        <end position="23"/>
    </location>
</feature>
<dbReference type="Gene3D" id="2.10.25.10">
    <property type="entry name" value="Laminin"/>
    <property type="match status" value="1"/>
</dbReference>
<organism evidence="4">
    <name type="scientific">Pectinophora gossypiella</name>
    <name type="common">Cotton pink bollworm</name>
    <name type="synonym">Depressaria gossypiella</name>
    <dbReference type="NCBI Taxonomy" id="13191"/>
    <lineage>
        <taxon>Eukaryota</taxon>
        <taxon>Metazoa</taxon>
        <taxon>Ecdysozoa</taxon>
        <taxon>Arthropoda</taxon>
        <taxon>Hexapoda</taxon>
        <taxon>Insecta</taxon>
        <taxon>Pterygota</taxon>
        <taxon>Neoptera</taxon>
        <taxon>Endopterygota</taxon>
        <taxon>Lepidoptera</taxon>
        <taxon>Glossata</taxon>
        <taxon>Ditrysia</taxon>
        <taxon>Gelechioidea</taxon>
        <taxon>Gelechiidae</taxon>
        <taxon>Apatetrinae</taxon>
        <taxon>Pectinophora</taxon>
    </lineage>
</organism>
<reference evidence="4" key="1">
    <citation type="submission" date="2015-09" db="EMBL/GenBank/DDBJ databases">
        <title>De novo assembly of Pectinophora gossypiella (Pink Bollworm) gut transcriptome.</title>
        <authorList>
            <person name="Tassone E.E."/>
        </authorList>
    </citation>
    <scope>NUCLEOTIDE SEQUENCE</scope>
</reference>
<name>A0A1E1W0X6_PECGO</name>
<dbReference type="AlphaFoldDB" id="A0A1E1W0X6"/>
<feature type="domain" description="TIL" evidence="3">
    <location>
        <begin position="42"/>
        <end position="101"/>
    </location>
</feature>
<evidence type="ECO:0000259" key="3">
    <source>
        <dbReference type="Pfam" id="PF01826"/>
    </source>
</evidence>